<feature type="compositionally biased region" description="Low complexity" evidence="1">
    <location>
        <begin position="63"/>
        <end position="78"/>
    </location>
</feature>
<dbReference type="EMBL" id="LUCM01003995">
    <property type="protein sequence ID" value="KAA0194988.1"/>
    <property type="molecule type" value="Genomic_DNA"/>
</dbReference>
<reference evidence="2" key="1">
    <citation type="submission" date="2019-05" db="EMBL/GenBank/DDBJ databases">
        <title>Annotation for the trematode Fasciolopsis buski.</title>
        <authorList>
            <person name="Choi Y.-J."/>
        </authorList>
    </citation>
    <scope>NUCLEOTIDE SEQUENCE</scope>
    <source>
        <strain evidence="2">HT</strain>
        <tissue evidence="2">Whole worm</tissue>
    </source>
</reference>
<evidence type="ECO:0000256" key="1">
    <source>
        <dbReference type="SAM" id="MobiDB-lite"/>
    </source>
</evidence>
<dbReference type="AlphaFoldDB" id="A0A8E0RXX3"/>
<feature type="compositionally biased region" description="Basic and acidic residues" evidence="1">
    <location>
        <begin position="32"/>
        <end position="47"/>
    </location>
</feature>
<name>A0A8E0RXX3_9TREM</name>
<sequence length="91" mass="10331">MAKFRSELRVPVELDQLSFADRCRDRFAPDWSEHLSRDHGCPRKSRTEVSQPKFGSISRNSVPTTTTSSSATHPPQATKSDLTGSRFMPWH</sequence>
<comment type="caution">
    <text evidence="2">The sequence shown here is derived from an EMBL/GenBank/DDBJ whole genome shotgun (WGS) entry which is preliminary data.</text>
</comment>
<organism evidence="2 3">
    <name type="scientific">Fasciolopsis buskii</name>
    <dbReference type="NCBI Taxonomy" id="27845"/>
    <lineage>
        <taxon>Eukaryota</taxon>
        <taxon>Metazoa</taxon>
        <taxon>Spiralia</taxon>
        <taxon>Lophotrochozoa</taxon>
        <taxon>Platyhelminthes</taxon>
        <taxon>Trematoda</taxon>
        <taxon>Digenea</taxon>
        <taxon>Plagiorchiida</taxon>
        <taxon>Echinostomata</taxon>
        <taxon>Echinostomatoidea</taxon>
        <taxon>Fasciolidae</taxon>
        <taxon>Fasciolopsis</taxon>
    </lineage>
</organism>
<proteinExistence type="predicted"/>
<keyword evidence="3" id="KW-1185">Reference proteome</keyword>
<gene>
    <name evidence="2" type="ORF">FBUS_05332</name>
</gene>
<dbReference type="Proteomes" id="UP000728185">
    <property type="component" value="Unassembled WGS sequence"/>
</dbReference>
<accession>A0A8E0RXX3</accession>
<protein>
    <submittedName>
        <fullName evidence="2">Uncharacterized protein</fullName>
    </submittedName>
</protein>
<evidence type="ECO:0000313" key="3">
    <source>
        <dbReference type="Proteomes" id="UP000728185"/>
    </source>
</evidence>
<feature type="region of interest" description="Disordered" evidence="1">
    <location>
        <begin position="32"/>
        <end position="91"/>
    </location>
</feature>
<evidence type="ECO:0000313" key="2">
    <source>
        <dbReference type="EMBL" id="KAA0194988.1"/>
    </source>
</evidence>